<sequence length="81" mass="8120">MTSMTYTPAHIAEQRRSAGVGLSATATVGSSAAVDTSAAFGVAPSEAPDIPGGDWPDATQVWSWAADAAMSGYGPAGSRFD</sequence>
<dbReference type="AlphaFoldDB" id="A0A919E3T7"/>
<proteinExistence type="predicted"/>
<evidence type="ECO:0000313" key="1">
    <source>
        <dbReference type="EMBL" id="GHF11046.1"/>
    </source>
</evidence>
<organism evidence="1 2">
    <name type="scientific">Streptomyces spiralis</name>
    <dbReference type="NCBI Taxonomy" id="66376"/>
    <lineage>
        <taxon>Bacteria</taxon>
        <taxon>Bacillati</taxon>
        <taxon>Actinomycetota</taxon>
        <taxon>Actinomycetes</taxon>
        <taxon>Kitasatosporales</taxon>
        <taxon>Streptomycetaceae</taxon>
        <taxon>Streptomyces</taxon>
    </lineage>
</organism>
<comment type="caution">
    <text evidence="1">The sequence shown here is derived from an EMBL/GenBank/DDBJ whole genome shotgun (WGS) entry which is preliminary data.</text>
</comment>
<evidence type="ECO:0000313" key="2">
    <source>
        <dbReference type="Proteomes" id="UP000641386"/>
    </source>
</evidence>
<gene>
    <name evidence="1" type="ORF">GCM10014715_78390</name>
</gene>
<reference evidence="1" key="2">
    <citation type="submission" date="2020-09" db="EMBL/GenBank/DDBJ databases">
        <authorList>
            <person name="Sun Q."/>
            <person name="Ohkuma M."/>
        </authorList>
    </citation>
    <scope>NUCLEOTIDE SEQUENCE</scope>
    <source>
        <strain evidence="1">JCM 3302</strain>
    </source>
</reference>
<name>A0A919E3T7_9ACTN</name>
<dbReference type="Proteomes" id="UP000641386">
    <property type="component" value="Unassembled WGS sequence"/>
</dbReference>
<dbReference type="EMBL" id="BNBC01000059">
    <property type="protein sequence ID" value="GHF11046.1"/>
    <property type="molecule type" value="Genomic_DNA"/>
</dbReference>
<accession>A0A919E3T7</accession>
<reference evidence="1" key="1">
    <citation type="journal article" date="2014" name="Int. J. Syst. Evol. Microbiol.">
        <title>Complete genome sequence of Corynebacterium casei LMG S-19264T (=DSM 44701T), isolated from a smear-ripened cheese.</title>
        <authorList>
            <consortium name="US DOE Joint Genome Institute (JGI-PGF)"/>
            <person name="Walter F."/>
            <person name="Albersmeier A."/>
            <person name="Kalinowski J."/>
            <person name="Ruckert C."/>
        </authorList>
    </citation>
    <scope>NUCLEOTIDE SEQUENCE</scope>
    <source>
        <strain evidence="1">JCM 3302</strain>
    </source>
</reference>
<keyword evidence="2" id="KW-1185">Reference proteome</keyword>
<protein>
    <submittedName>
        <fullName evidence="1">Uncharacterized protein</fullName>
    </submittedName>
</protein>